<keyword evidence="7" id="KW-0139">CF(1)</keyword>
<dbReference type="Pfam" id="PF00213">
    <property type="entry name" value="OSCP"/>
    <property type="match status" value="1"/>
</dbReference>
<keyword evidence="3 7" id="KW-0375">Hydrogen ion transport</keyword>
<gene>
    <name evidence="7" type="primary">atpH</name>
    <name evidence="8" type="ordered locus">Arnit_2345</name>
</gene>
<keyword evidence="6 7" id="KW-0066">ATP synthesis</keyword>
<dbReference type="RefSeq" id="WP_013136141.1">
    <property type="nucleotide sequence ID" value="NC_014166.1"/>
</dbReference>
<comment type="subcellular location">
    <subcellularLocation>
        <location evidence="7">Cell inner membrane</location>
        <topology evidence="7">Peripheral membrane protein</topology>
    </subcellularLocation>
    <subcellularLocation>
        <location evidence="1">Membrane</location>
    </subcellularLocation>
</comment>
<comment type="subunit">
    <text evidence="7">F-type ATPases have 2 components, F(1) - the catalytic core - and F(0) - the membrane proton channel. F(1) has five subunits: alpha(3), beta(3), gamma(1), delta(1), epsilon(1). F(0) has three main subunits: a(1), b(2) and c(10-14). The alpha and beta chains form an alternating ring which encloses part of the gamma chain. F(1) is attached to F(0) by a central stalk formed by the gamma and epsilon chains, while a peripheral stalk is formed by the delta and b chains.</text>
</comment>
<keyword evidence="9" id="KW-1185">Reference proteome</keyword>
<evidence type="ECO:0000256" key="6">
    <source>
        <dbReference type="ARBA" id="ARBA00023310"/>
    </source>
</evidence>
<evidence type="ECO:0000256" key="7">
    <source>
        <dbReference type="HAMAP-Rule" id="MF_01416"/>
    </source>
</evidence>
<dbReference type="EMBL" id="CP001999">
    <property type="protein sequence ID" value="ADG93996.1"/>
    <property type="molecule type" value="Genomic_DNA"/>
</dbReference>
<dbReference type="Proteomes" id="UP000000939">
    <property type="component" value="Chromosome"/>
</dbReference>
<comment type="function">
    <text evidence="7">This protein is part of the stalk that links CF(0) to CF(1). It either transmits conformational changes from CF(0) to CF(1) or is implicated in proton conduction.</text>
</comment>
<evidence type="ECO:0000256" key="5">
    <source>
        <dbReference type="ARBA" id="ARBA00023136"/>
    </source>
</evidence>
<dbReference type="InterPro" id="IPR026015">
    <property type="entry name" value="ATP_synth_OSCP/delta_N_sf"/>
</dbReference>
<dbReference type="GO" id="GO:0005886">
    <property type="term" value="C:plasma membrane"/>
    <property type="evidence" value="ECO:0007669"/>
    <property type="project" value="UniProtKB-SubCell"/>
</dbReference>
<evidence type="ECO:0000256" key="2">
    <source>
        <dbReference type="ARBA" id="ARBA00022448"/>
    </source>
</evidence>
<dbReference type="STRING" id="572480.Arnit_2345"/>
<protein>
    <recommendedName>
        <fullName evidence="7">ATP synthase subunit delta</fullName>
    </recommendedName>
    <alternativeName>
        <fullName evidence="7">ATP synthase F(1) sector subunit delta</fullName>
    </alternativeName>
    <alternativeName>
        <fullName evidence="7">F-type ATPase subunit delta</fullName>
        <shortName evidence="7">F-ATPase subunit delta</shortName>
    </alternativeName>
</protein>
<keyword evidence="5 7" id="KW-0472">Membrane</keyword>
<organism evidence="8 9">
    <name type="scientific">Arcobacter nitrofigilis (strain ATCC 33309 / DSM 7299 / CCUG 15893 / LMG 7604 / NCTC 12251 / CI)</name>
    <name type="common">Campylobacter nitrofigilis</name>
    <dbReference type="NCBI Taxonomy" id="572480"/>
    <lineage>
        <taxon>Bacteria</taxon>
        <taxon>Pseudomonadati</taxon>
        <taxon>Campylobacterota</taxon>
        <taxon>Epsilonproteobacteria</taxon>
        <taxon>Campylobacterales</taxon>
        <taxon>Arcobacteraceae</taxon>
        <taxon>Arcobacter</taxon>
    </lineage>
</organism>
<dbReference type="InterPro" id="IPR000711">
    <property type="entry name" value="ATPase_OSCP/dsu"/>
</dbReference>
<dbReference type="NCBIfam" id="NF006291">
    <property type="entry name" value="PRK08474.1"/>
    <property type="match status" value="1"/>
</dbReference>
<dbReference type="SUPFAM" id="SSF47928">
    <property type="entry name" value="N-terminal domain of the delta subunit of the F1F0-ATP synthase"/>
    <property type="match status" value="1"/>
</dbReference>
<evidence type="ECO:0000256" key="3">
    <source>
        <dbReference type="ARBA" id="ARBA00022781"/>
    </source>
</evidence>
<evidence type="ECO:0000256" key="1">
    <source>
        <dbReference type="ARBA" id="ARBA00004370"/>
    </source>
</evidence>
<sequence length="176" mass="19609">MNDLIAKRYVKALLDGKDVATATSICNELSEISKAFADEKFISIISSIEVKEIQKTDLIISLIDNISDTTKNLIKLLGSKKRLEIIPFILAELKANIAVMENSYEGVVYTNNALSDQYINSIAEQFSKKFDVKLSLTQNVCDYDGIKVDIDGLGVEISFSKDRLKSQMINHILKAV</sequence>
<keyword evidence="7" id="KW-0997">Cell inner membrane</keyword>
<dbReference type="OrthoDB" id="5339308at2"/>
<dbReference type="AlphaFoldDB" id="D5V134"/>
<proteinExistence type="inferred from homology"/>
<keyword evidence="4 7" id="KW-0406">Ion transport</keyword>
<evidence type="ECO:0000313" key="9">
    <source>
        <dbReference type="Proteomes" id="UP000000939"/>
    </source>
</evidence>
<comment type="function">
    <text evidence="7">F(1)F(0) ATP synthase produces ATP from ADP in the presence of a proton or sodium gradient. F-type ATPases consist of two structural domains, F(1) containing the extramembraneous catalytic core and F(0) containing the membrane proton channel, linked together by a central stalk and a peripheral stalk. During catalysis, ATP synthesis in the catalytic domain of F(1) is coupled via a rotary mechanism of the central stalk subunits to proton translocation.</text>
</comment>
<keyword evidence="2 7" id="KW-0813">Transport</keyword>
<dbReference type="KEGG" id="ant:Arnit_2345"/>
<dbReference type="GO" id="GO:0046933">
    <property type="term" value="F:proton-transporting ATP synthase activity, rotational mechanism"/>
    <property type="evidence" value="ECO:0007669"/>
    <property type="project" value="UniProtKB-UniRule"/>
</dbReference>
<dbReference type="eggNOG" id="COG0712">
    <property type="taxonomic scope" value="Bacteria"/>
</dbReference>
<accession>D5V134</accession>
<dbReference type="HAMAP" id="MF_01416">
    <property type="entry name" value="ATP_synth_delta_bact"/>
    <property type="match status" value="1"/>
</dbReference>
<dbReference type="GO" id="GO:0045259">
    <property type="term" value="C:proton-transporting ATP synthase complex"/>
    <property type="evidence" value="ECO:0007669"/>
    <property type="project" value="UniProtKB-KW"/>
</dbReference>
<evidence type="ECO:0000256" key="4">
    <source>
        <dbReference type="ARBA" id="ARBA00023065"/>
    </source>
</evidence>
<dbReference type="HOGENOM" id="CLU_085114_3_1_7"/>
<reference evidence="8 9" key="1">
    <citation type="journal article" date="2010" name="Stand. Genomic Sci.">
        <title>Complete genome sequence of Arcobacter nitrofigilis type strain (CI).</title>
        <authorList>
            <person name="Pati A."/>
            <person name="Gronow S."/>
            <person name="Lapidus A."/>
            <person name="Copeland A."/>
            <person name="Glavina Del Rio T."/>
            <person name="Nolan M."/>
            <person name="Lucas S."/>
            <person name="Tice H."/>
            <person name="Cheng J.F."/>
            <person name="Han C."/>
            <person name="Chertkov O."/>
            <person name="Bruce D."/>
            <person name="Tapia R."/>
            <person name="Goodwin L."/>
            <person name="Pitluck S."/>
            <person name="Liolios K."/>
            <person name="Ivanova N."/>
            <person name="Mavromatis K."/>
            <person name="Chen A."/>
            <person name="Palaniappan K."/>
            <person name="Land M."/>
            <person name="Hauser L."/>
            <person name="Chang Y.J."/>
            <person name="Jeffries C.D."/>
            <person name="Detter J.C."/>
            <person name="Rohde M."/>
            <person name="Goker M."/>
            <person name="Bristow J."/>
            <person name="Eisen J.A."/>
            <person name="Markowitz V."/>
            <person name="Hugenholtz P."/>
            <person name="Klenk H.P."/>
            <person name="Kyrpides N.C."/>
        </authorList>
    </citation>
    <scope>NUCLEOTIDE SEQUENCE [LARGE SCALE GENOMIC DNA]</scope>
    <source>
        <strain evidence="9">ATCC 33309 / DSM 7299 / CCUG 15893 / LMG 7604 / NCTC 12251 / CI</strain>
    </source>
</reference>
<name>D5V134_ARCNC</name>
<comment type="similarity">
    <text evidence="7">Belongs to the ATPase delta chain family.</text>
</comment>
<keyword evidence="7" id="KW-1003">Cell membrane</keyword>
<dbReference type="Gene3D" id="1.10.520.20">
    <property type="entry name" value="N-terminal domain of the delta subunit of the F1F0-ATP synthase"/>
    <property type="match status" value="1"/>
</dbReference>
<evidence type="ECO:0000313" key="8">
    <source>
        <dbReference type="EMBL" id="ADG93996.1"/>
    </source>
</evidence>